<keyword evidence="2" id="KW-0732">Signal</keyword>
<reference evidence="3 4" key="1">
    <citation type="submission" date="2020-07" db="EMBL/GenBank/DDBJ databases">
        <title>The yeast mating-type switching endonuclease HO is a domesticated member of an unorthodox homing genetic element family.</title>
        <authorList>
            <person name="Coughlan A.Y."/>
            <person name="Lombardi L."/>
            <person name="Braun-Galleani S."/>
            <person name="Martos A.R."/>
            <person name="Galeote V."/>
            <person name="Bigey F."/>
            <person name="Dequin S."/>
            <person name="Byrne K.P."/>
            <person name="Wolfe K.H."/>
        </authorList>
    </citation>
    <scope>NUCLEOTIDE SEQUENCE [LARGE SCALE GENOMIC DNA]</scope>
    <source>
        <strain evidence="3 4">NRRL Y-6702</strain>
    </source>
</reference>
<dbReference type="AlphaFoldDB" id="A0A7H9AZI5"/>
<evidence type="ECO:0000313" key="3">
    <source>
        <dbReference type="EMBL" id="QLG71636.1"/>
    </source>
</evidence>
<feature type="transmembrane region" description="Helical" evidence="1">
    <location>
        <begin position="224"/>
        <end position="244"/>
    </location>
</feature>
<dbReference type="EMBL" id="CP058605">
    <property type="protein sequence ID" value="QLG71636.1"/>
    <property type="molecule type" value="Genomic_DNA"/>
</dbReference>
<feature type="transmembrane region" description="Helical" evidence="1">
    <location>
        <begin position="181"/>
        <end position="204"/>
    </location>
</feature>
<evidence type="ECO:0008006" key="5">
    <source>
        <dbReference type="Google" id="ProtNLM"/>
    </source>
</evidence>
<sequence length="267" mass="29473">MSNGFNLFLSAFCTFSAVVLAAIACVGSTANYNPINKIFVAQLDLRNIQIPNVFPSSGAPSSSISQLGLPDYFNIGLWSYCSQASNGTVMSCTKPSGIQNFDLRTMLFDNINNNQVAQLVDNLADIILPEDLQNRMAMYNNVVKTTFITILIGICVSFLALIVNLIRWIIHARFVNWIGRFSSFIGFLSLLISGATSLGCYLYVRRLLNQNYGDTGIRLSVGSVFQGIMWGSIFSALLGFILWCSVRSQRSVAYVSRVPMEEKPLIV</sequence>
<dbReference type="GO" id="GO:0005886">
    <property type="term" value="C:plasma membrane"/>
    <property type="evidence" value="ECO:0007669"/>
    <property type="project" value="InterPro"/>
</dbReference>
<dbReference type="Proteomes" id="UP000509704">
    <property type="component" value="Chromosome 2"/>
</dbReference>
<feature type="chain" id="PRO_5028811070" description="Protein PUN1" evidence="2">
    <location>
        <begin position="22"/>
        <end position="267"/>
    </location>
</feature>
<dbReference type="PANTHER" id="PTHR28019:SF2">
    <property type="entry name" value="CELL MEMBRANE PROTEIN YLR413W-RELATED"/>
    <property type="match status" value="1"/>
</dbReference>
<keyword evidence="4" id="KW-1185">Reference proteome</keyword>
<accession>A0A7H9AZI5</accession>
<evidence type="ECO:0000313" key="4">
    <source>
        <dbReference type="Proteomes" id="UP000509704"/>
    </source>
</evidence>
<dbReference type="PANTHER" id="PTHR28019">
    <property type="entry name" value="CELL MEMBRANE PROTEIN YLR413W-RELATED"/>
    <property type="match status" value="1"/>
</dbReference>
<gene>
    <name evidence="3" type="ORF">HG535_0B06820</name>
</gene>
<proteinExistence type="predicted"/>
<dbReference type="GO" id="GO:0051285">
    <property type="term" value="C:cell cortex of cell tip"/>
    <property type="evidence" value="ECO:0007669"/>
    <property type="project" value="TreeGrafter"/>
</dbReference>
<protein>
    <recommendedName>
        <fullName evidence="5">Protein PUN1</fullName>
    </recommendedName>
</protein>
<organism evidence="3 4">
    <name type="scientific">Zygotorulaspora mrakii</name>
    <name type="common">Zygosaccharomyces mrakii</name>
    <dbReference type="NCBI Taxonomy" id="42260"/>
    <lineage>
        <taxon>Eukaryota</taxon>
        <taxon>Fungi</taxon>
        <taxon>Dikarya</taxon>
        <taxon>Ascomycota</taxon>
        <taxon>Saccharomycotina</taxon>
        <taxon>Saccharomycetes</taxon>
        <taxon>Saccharomycetales</taxon>
        <taxon>Saccharomycetaceae</taxon>
        <taxon>Zygotorulaspora</taxon>
    </lineage>
</organism>
<evidence type="ECO:0000256" key="2">
    <source>
        <dbReference type="SAM" id="SignalP"/>
    </source>
</evidence>
<evidence type="ECO:0000256" key="1">
    <source>
        <dbReference type="SAM" id="Phobius"/>
    </source>
</evidence>
<name>A0A7H9AZI5_ZYGMR</name>
<dbReference type="Pfam" id="PF06687">
    <property type="entry name" value="SUR7"/>
    <property type="match status" value="1"/>
</dbReference>
<feature type="transmembrane region" description="Helical" evidence="1">
    <location>
        <begin position="147"/>
        <end position="169"/>
    </location>
</feature>
<dbReference type="KEGG" id="zmk:HG535_0B06820"/>
<dbReference type="GO" id="GO:0031505">
    <property type="term" value="P:fungal-type cell wall organization"/>
    <property type="evidence" value="ECO:0007669"/>
    <property type="project" value="TreeGrafter"/>
</dbReference>
<keyword evidence="1" id="KW-1133">Transmembrane helix</keyword>
<dbReference type="RefSeq" id="XP_037143364.1">
    <property type="nucleotide sequence ID" value="XM_037287469.1"/>
</dbReference>
<keyword evidence="1" id="KW-0812">Transmembrane</keyword>
<dbReference type="InterPro" id="IPR009571">
    <property type="entry name" value="SUR7/Rim9-like_fungi"/>
</dbReference>
<dbReference type="OrthoDB" id="4480814at2759"/>
<dbReference type="InterPro" id="IPR052413">
    <property type="entry name" value="SUR7_domain"/>
</dbReference>
<dbReference type="GeneID" id="59235298"/>
<feature type="signal peptide" evidence="2">
    <location>
        <begin position="1"/>
        <end position="21"/>
    </location>
</feature>
<keyword evidence="1" id="KW-0472">Membrane</keyword>